<dbReference type="HOGENOM" id="CLU_2240951_0_0_1"/>
<organism evidence="2">
    <name type="scientific">Oryza nivara</name>
    <name type="common">Indian wild rice</name>
    <name type="synonym">Oryza sativa f. spontanea</name>
    <dbReference type="NCBI Taxonomy" id="4536"/>
    <lineage>
        <taxon>Eukaryota</taxon>
        <taxon>Viridiplantae</taxon>
        <taxon>Streptophyta</taxon>
        <taxon>Embryophyta</taxon>
        <taxon>Tracheophyta</taxon>
        <taxon>Spermatophyta</taxon>
        <taxon>Magnoliopsida</taxon>
        <taxon>Liliopsida</taxon>
        <taxon>Poales</taxon>
        <taxon>Poaceae</taxon>
        <taxon>BOP clade</taxon>
        <taxon>Oryzoideae</taxon>
        <taxon>Oryzeae</taxon>
        <taxon>Oryzinae</taxon>
        <taxon>Oryza</taxon>
    </lineage>
</organism>
<feature type="compositionally biased region" description="Polar residues" evidence="1">
    <location>
        <begin position="1"/>
        <end position="29"/>
    </location>
</feature>
<evidence type="ECO:0000256" key="1">
    <source>
        <dbReference type="SAM" id="MobiDB-lite"/>
    </source>
</evidence>
<feature type="region of interest" description="Disordered" evidence="1">
    <location>
        <begin position="1"/>
        <end position="105"/>
    </location>
</feature>
<dbReference type="Proteomes" id="UP000006591">
    <property type="component" value="Chromosome 8"/>
</dbReference>
<evidence type="ECO:0000313" key="2">
    <source>
        <dbReference type="EnsemblPlants" id="ONIVA08G15780.1"/>
    </source>
</evidence>
<name>A0A0E0IBW1_ORYNI</name>
<accession>A0A0E0IBW1</accession>
<dbReference type="Gramene" id="ONIVA08G15780.1">
    <property type="protein sequence ID" value="ONIVA08G15780.1"/>
    <property type="gene ID" value="ONIVA08G15780"/>
</dbReference>
<dbReference type="EnsemblPlants" id="ONIVA08G15780.1">
    <property type="protein sequence ID" value="ONIVA08G15780.1"/>
    <property type="gene ID" value="ONIVA08G15780"/>
</dbReference>
<reference evidence="2" key="1">
    <citation type="submission" date="2015-04" db="UniProtKB">
        <authorList>
            <consortium name="EnsemblPlants"/>
        </authorList>
    </citation>
    <scope>IDENTIFICATION</scope>
    <source>
        <strain evidence="2">SL10</strain>
    </source>
</reference>
<reference evidence="2" key="2">
    <citation type="submission" date="2018-04" db="EMBL/GenBank/DDBJ databases">
        <title>OnivRS2 (Oryza nivara Reference Sequence Version 2).</title>
        <authorList>
            <person name="Zhang J."/>
            <person name="Kudrna D."/>
            <person name="Lee S."/>
            <person name="Talag J."/>
            <person name="Rajasekar S."/>
            <person name="Welchert J."/>
            <person name="Hsing Y.-I."/>
            <person name="Wing R.A."/>
        </authorList>
    </citation>
    <scope>NUCLEOTIDE SEQUENCE [LARGE SCALE GENOMIC DNA]</scope>
    <source>
        <strain evidence="2">SL10</strain>
    </source>
</reference>
<dbReference type="AlphaFoldDB" id="A0A0E0IBW1"/>
<keyword evidence="3" id="KW-1185">Reference proteome</keyword>
<protein>
    <submittedName>
        <fullName evidence="2">Uncharacterized protein</fullName>
    </submittedName>
</protein>
<evidence type="ECO:0000313" key="3">
    <source>
        <dbReference type="Proteomes" id="UP000006591"/>
    </source>
</evidence>
<proteinExistence type="predicted"/>
<sequence>MSTSVMTSNRHYSLSANRSIPSTACTTSLPAAPATPVPHRNHASFPSAASDPNPSRTALAAPQPHCVVSRRARAVRRIAPDPRPRPRRPFRAASCQGPRHAKPHL</sequence>